<accession>A0A1A3GY09</accession>
<reference evidence="1 2" key="1">
    <citation type="submission" date="2016-06" db="EMBL/GenBank/DDBJ databases">
        <authorList>
            <person name="Kjaerup R.B."/>
            <person name="Dalgaard T.S."/>
            <person name="Juul-Madsen H.R."/>
        </authorList>
    </citation>
    <scope>NUCLEOTIDE SEQUENCE [LARGE SCALE GENOMIC DNA]</scope>
    <source>
        <strain evidence="1 2">1127319.6</strain>
    </source>
</reference>
<comment type="caution">
    <text evidence="1">The sequence shown here is derived from an EMBL/GenBank/DDBJ whole genome shotgun (WGS) entry which is preliminary data.</text>
</comment>
<evidence type="ECO:0000313" key="2">
    <source>
        <dbReference type="Proteomes" id="UP000093898"/>
    </source>
</evidence>
<dbReference type="Pfam" id="PF17510">
    <property type="entry name" value="GP44"/>
    <property type="match status" value="1"/>
</dbReference>
<dbReference type="EMBL" id="LZLC01000160">
    <property type="protein sequence ID" value="OBJ40263.1"/>
    <property type="molecule type" value="Genomic_DNA"/>
</dbReference>
<protein>
    <submittedName>
        <fullName evidence="1">Uncharacterized protein</fullName>
    </submittedName>
</protein>
<dbReference type="InterPro" id="IPR035252">
    <property type="entry name" value="Gp44"/>
</dbReference>
<gene>
    <name evidence="1" type="ORF">A5630_25265</name>
</gene>
<name>A0A1A3GY09_MYCMU</name>
<evidence type="ECO:0000313" key="1">
    <source>
        <dbReference type="EMBL" id="OBJ40263.1"/>
    </source>
</evidence>
<proteinExistence type="predicted"/>
<organism evidence="1 2">
    <name type="scientific">Mycolicibacterium mucogenicum</name>
    <name type="common">Mycobacterium mucogenicum</name>
    <dbReference type="NCBI Taxonomy" id="56689"/>
    <lineage>
        <taxon>Bacteria</taxon>
        <taxon>Bacillati</taxon>
        <taxon>Actinomycetota</taxon>
        <taxon>Actinomycetes</taxon>
        <taxon>Mycobacteriales</taxon>
        <taxon>Mycobacteriaceae</taxon>
        <taxon>Mycolicibacterium</taxon>
    </lineage>
</organism>
<sequence length="112" mass="12310">MKDRIQALIAVPVDVALPIDVQAVGLRRKAIDLMSEIAVIEESTVRYLGAADDATLFFEGDIGLLSLWQHNLIGARFIADGKAKEGVVGPFTRHDPVTRTFESTSVERNPYD</sequence>
<dbReference type="RefSeq" id="WP_064982414.1">
    <property type="nucleotide sequence ID" value="NZ_LZLC01000160.1"/>
</dbReference>
<dbReference type="AlphaFoldDB" id="A0A1A3GY09"/>
<dbReference type="Proteomes" id="UP000093898">
    <property type="component" value="Unassembled WGS sequence"/>
</dbReference>